<evidence type="ECO:0000313" key="3">
    <source>
        <dbReference type="Proteomes" id="UP000032066"/>
    </source>
</evidence>
<dbReference type="InterPro" id="IPR029063">
    <property type="entry name" value="SAM-dependent_MTases_sf"/>
</dbReference>
<evidence type="ECO:0000313" key="2">
    <source>
        <dbReference type="EMBL" id="KIQ62345.1"/>
    </source>
</evidence>
<dbReference type="PATRIC" id="fig|2064.6.peg.5341"/>
<dbReference type="AlphaFoldDB" id="A0A0D0N2P1"/>
<comment type="caution">
    <text evidence="2">The sequence shown here is derived from an EMBL/GenBank/DDBJ whole genome shotgun (WGS) entry which is preliminary data.</text>
</comment>
<dbReference type="Gene3D" id="3.40.50.150">
    <property type="entry name" value="Vaccinia Virus protein VP39"/>
    <property type="match status" value="1"/>
</dbReference>
<dbReference type="GO" id="GO:0008170">
    <property type="term" value="F:N-methyltransferase activity"/>
    <property type="evidence" value="ECO:0007669"/>
    <property type="project" value="InterPro"/>
</dbReference>
<proteinExistence type="predicted"/>
<dbReference type="SUPFAM" id="SSF53335">
    <property type="entry name" value="S-adenosyl-L-methionine-dependent methyltransferases"/>
    <property type="match status" value="1"/>
</dbReference>
<organism evidence="2 3">
    <name type="scientific">Kitasatospora griseola</name>
    <name type="common">Streptomyces griseolosporeus</name>
    <dbReference type="NCBI Taxonomy" id="2064"/>
    <lineage>
        <taxon>Bacteria</taxon>
        <taxon>Bacillati</taxon>
        <taxon>Actinomycetota</taxon>
        <taxon>Actinomycetes</taxon>
        <taxon>Kitasatosporales</taxon>
        <taxon>Streptomycetaceae</taxon>
        <taxon>Kitasatospora</taxon>
    </lineage>
</organism>
<reference evidence="2 3" key="1">
    <citation type="submission" date="2015-02" db="EMBL/GenBank/DDBJ databases">
        <title>Draft genome sequence of Kitasatospora griseola MF730-N6, a bafilomycin, terpentecin and satosporin producer.</title>
        <authorList>
            <person name="Arens J.C."/>
            <person name="Haltli B."/>
            <person name="Kerr R.G."/>
        </authorList>
    </citation>
    <scope>NUCLEOTIDE SEQUENCE [LARGE SCALE GENOMIC DNA]</scope>
    <source>
        <strain evidence="2 3">MF730-N6</strain>
    </source>
</reference>
<dbReference type="InterPro" id="IPR003356">
    <property type="entry name" value="DNA_methylase_A-5"/>
</dbReference>
<dbReference type="STRING" id="2064.TR51_25020"/>
<dbReference type="PANTHER" id="PTHR42998:SF1">
    <property type="entry name" value="TYPE I RESTRICTION ENZYME HINDI METHYLASE SUBUNIT"/>
    <property type="match status" value="1"/>
</dbReference>
<gene>
    <name evidence="2" type="ORF">TR51_25020</name>
</gene>
<dbReference type="Pfam" id="PF02384">
    <property type="entry name" value="N6_Mtase"/>
    <property type="match status" value="1"/>
</dbReference>
<accession>A0A0D0N2P1</accession>
<name>A0A0D0N2P1_KITGR</name>
<dbReference type="InterPro" id="IPR052916">
    <property type="entry name" value="Type-I_RE_MTase_Subunit"/>
</dbReference>
<sequence>MSEPAPIDRGKVQRVVDELLGEAGASFLRTGWSPDYLALLQELLLLRTRPAEWQDIVPEYSLIVSTVARKIAEAGGEPHRHALLRDHGFDDVLSGVVRVIDRLSSEQEVAAAYDTLLESAAVRQGPRAADVFTPPSVRAAMLAVLSQGTRPDSLYDPYCRSGELLVDAAALLGPGATVHGAAMRADDVRSSYVNLAVHSVPATVGLRTEFPEPTALGRFGLVLANPPFSMKARGSIAFADGRWPFGPPPARNLDLAWIQHVVLSLADGGRGAVVMPHGAAFRSGRERDIRAALVESGAIDCLISLPGGLFAATSIPVMIWVLRPPQRTERRGVLMVDASELGTRTPRGRRLAAPAVAAIAAAYRAWHADGALTEISACPRTDELRAADYQLVPARYLDSIAPHATVGVDELQRRLSALEHRATQADRRLTEVLKGWTR</sequence>
<dbReference type="PANTHER" id="PTHR42998">
    <property type="entry name" value="TYPE I RESTRICTION ENZYME HINDVIIP M PROTEIN-RELATED"/>
    <property type="match status" value="1"/>
</dbReference>
<feature type="domain" description="DNA methylase adenine-specific" evidence="1">
    <location>
        <begin position="108"/>
        <end position="399"/>
    </location>
</feature>
<evidence type="ECO:0000259" key="1">
    <source>
        <dbReference type="Pfam" id="PF02384"/>
    </source>
</evidence>
<keyword evidence="3" id="KW-1185">Reference proteome</keyword>
<dbReference type="GO" id="GO:0003677">
    <property type="term" value="F:DNA binding"/>
    <property type="evidence" value="ECO:0007669"/>
    <property type="project" value="InterPro"/>
</dbReference>
<dbReference type="Proteomes" id="UP000032066">
    <property type="component" value="Unassembled WGS sequence"/>
</dbReference>
<dbReference type="EMBL" id="JXZB01000004">
    <property type="protein sequence ID" value="KIQ62345.1"/>
    <property type="molecule type" value="Genomic_DNA"/>
</dbReference>
<protein>
    <recommendedName>
        <fullName evidence="1">DNA methylase adenine-specific domain-containing protein</fullName>
    </recommendedName>
</protein>
<dbReference type="PRINTS" id="PR00507">
    <property type="entry name" value="N12N6MTFRASE"/>
</dbReference>